<proteinExistence type="predicted"/>
<dbReference type="RefSeq" id="WP_284218573.1">
    <property type="nucleotide sequence ID" value="NZ_BSOT01000007.1"/>
</dbReference>
<sequence length="272" mass="29936">MKIKQLKKYIGLATLLSISATHASIIDVSISGVSVYFDSNSDSDFDSTYGTENRRVRAEIYGDNYDGVVDGDISGNFTLINIVDFDGRIYSSYKQTFNVTNNTGTRQDYAFNFSLLDAYLFAECDAVLLACEDIDVRTSFVTQISLNRDVIWDAQAHLSFNPHSGVNTSSTGGLETTYNPTYRSLVTSPFSSTIELGSLGIGETFELIYSVSSLTIAYTLDSYAGTVYNDIGARGINNVVQQLQSSTSVNSPVINSLFLCSTICLIWKRKRK</sequence>
<evidence type="ECO:0000256" key="1">
    <source>
        <dbReference type="SAM" id="SignalP"/>
    </source>
</evidence>
<protein>
    <recommendedName>
        <fullName evidence="4">PEP-CTERM sorting domain-containing protein</fullName>
    </recommendedName>
</protein>
<dbReference type="Proteomes" id="UP001156601">
    <property type="component" value="Unassembled WGS sequence"/>
</dbReference>
<comment type="caution">
    <text evidence="2">The sequence shown here is derived from an EMBL/GenBank/DDBJ whole genome shotgun (WGS) entry which is preliminary data.</text>
</comment>
<name>A0AA37T6C5_9ALTE</name>
<dbReference type="AlphaFoldDB" id="A0AA37T6C5"/>
<dbReference type="EMBL" id="BSOT01000007">
    <property type="protein sequence ID" value="GLR72190.1"/>
    <property type="molecule type" value="Genomic_DNA"/>
</dbReference>
<feature type="chain" id="PRO_5041430540" description="PEP-CTERM sorting domain-containing protein" evidence="1">
    <location>
        <begin position="24"/>
        <end position="272"/>
    </location>
</feature>
<feature type="signal peptide" evidence="1">
    <location>
        <begin position="1"/>
        <end position="23"/>
    </location>
</feature>
<gene>
    <name evidence="2" type="ORF">GCM10007852_30980</name>
</gene>
<evidence type="ECO:0008006" key="4">
    <source>
        <dbReference type="Google" id="ProtNLM"/>
    </source>
</evidence>
<reference evidence="2" key="1">
    <citation type="journal article" date="2014" name="Int. J. Syst. Evol. Microbiol.">
        <title>Complete genome sequence of Corynebacterium casei LMG S-19264T (=DSM 44701T), isolated from a smear-ripened cheese.</title>
        <authorList>
            <consortium name="US DOE Joint Genome Institute (JGI-PGF)"/>
            <person name="Walter F."/>
            <person name="Albersmeier A."/>
            <person name="Kalinowski J."/>
            <person name="Ruckert C."/>
        </authorList>
    </citation>
    <scope>NUCLEOTIDE SEQUENCE</scope>
    <source>
        <strain evidence="2">NBRC 110023</strain>
    </source>
</reference>
<organism evidence="2 3">
    <name type="scientific">Agaribacter marinus</name>
    <dbReference type="NCBI Taxonomy" id="1431249"/>
    <lineage>
        <taxon>Bacteria</taxon>
        <taxon>Pseudomonadati</taxon>
        <taxon>Pseudomonadota</taxon>
        <taxon>Gammaproteobacteria</taxon>
        <taxon>Alteromonadales</taxon>
        <taxon>Alteromonadaceae</taxon>
        <taxon>Agaribacter</taxon>
    </lineage>
</organism>
<keyword evidence="1" id="KW-0732">Signal</keyword>
<reference evidence="2" key="2">
    <citation type="submission" date="2023-01" db="EMBL/GenBank/DDBJ databases">
        <title>Draft genome sequence of Agaribacter marinus strain NBRC 110023.</title>
        <authorList>
            <person name="Sun Q."/>
            <person name="Mori K."/>
        </authorList>
    </citation>
    <scope>NUCLEOTIDE SEQUENCE</scope>
    <source>
        <strain evidence="2">NBRC 110023</strain>
    </source>
</reference>
<keyword evidence="3" id="KW-1185">Reference proteome</keyword>
<evidence type="ECO:0000313" key="2">
    <source>
        <dbReference type="EMBL" id="GLR72190.1"/>
    </source>
</evidence>
<accession>A0AA37T6C5</accession>
<evidence type="ECO:0000313" key="3">
    <source>
        <dbReference type="Proteomes" id="UP001156601"/>
    </source>
</evidence>